<keyword evidence="3" id="KW-1185">Reference proteome</keyword>
<proteinExistence type="predicted"/>
<dbReference type="Proteomes" id="UP000007350">
    <property type="component" value="Unassembled WGS sequence"/>
</dbReference>
<gene>
    <name evidence="2" type="ORF">MOQ_002515</name>
</gene>
<evidence type="ECO:0000313" key="2">
    <source>
        <dbReference type="EMBL" id="EKF33611.1"/>
    </source>
</evidence>
<dbReference type="AlphaFoldDB" id="K2NFF1"/>
<name>K2NFF1_TRYCR</name>
<comment type="caution">
    <text evidence="2">The sequence shown here is derived from an EMBL/GenBank/DDBJ whole genome shotgun (WGS) entry which is preliminary data.</text>
</comment>
<dbReference type="EMBL" id="AHKC01009099">
    <property type="protein sequence ID" value="EKF33611.1"/>
    <property type="molecule type" value="Genomic_DNA"/>
</dbReference>
<feature type="coiled-coil region" evidence="1">
    <location>
        <begin position="169"/>
        <end position="259"/>
    </location>
</feature>
<accession>K2NFF1</accession>
<organism evidence="2 3">
    <name type="scientific">Trypanosoma cruzi marinkellei</name>
    <dbReference type="NCBI Taxonomy" id="85056"/>
    <lineage>
        <taxon>Eukaryota</taxon>
        <taxon>Discoba</taxon>
        <taxon>Euglenozoa</taxon>
        <taxon>Kinetoplastea</taxon>
        <taxon>Metakinetoplastina</taxon>
        <taxon>Trypanosomatida</taxon>
        <taxon>Trypanosomatidae</taxon>
        <taxon>Trypanosoma</taxon>
        <taxon>Schizotrypanum</taxon>
    </lineage>
</organism>
<keyword evidence="1" id="KW-0175">Coiled coil</keyword>
<dbReference type="OrthoDB" id="249697at2759"/>
<evidence type="ECO:0000313" key="3">
    <source>
        <dbReference type="Proteomes" id="UP000007350"/>
    </source>
</evidence>
<feature type="coiled-coil region" evidence="1">
    <location>
        <begin position="295"/>
        <end position="464"/>
    </location>
</feature>
<evidence type="ECO:0000256" key="1">
    <source>
        <dbReference type="SAM" id="Coils"/>
    </source>
</evidence>
<reference evidence="2 3" key="1">
    <citation type="journal article" date="2012" name="BMC Genomics">
        <title>Comparative genomic analysis of human infective Trypanosoma cruzi lineages with the bat-restricted subspecies T. cruzi marinkellei.</title>
        <authorList>
            <person name="Franzen O."/>
            <person name="Talavera-Lopez C."/>
            <person name="Ochaya S."/>
            <person name="Butler C.E."/>
            <person name="Messenger L.A."/>
            <person name="Lewis M.D."/>
            <person name="Llewellyn M.S."/>
            <person name="Marinkelle C.J."/>
            <person name="Tyler K.M."/>
            <person name="Miles M.A."/>
            <person name="Andersson B."/>
        </authorList>
    </citation>
    <scope>NUCLEOTIDE SEQUENCE [LARGE SCALE GENOMIC DNA]</scope>
    <source>
        <strain evidence="2 3">B7</strain>
    </source>
</reference>
<protein>
    <submittedName>
        <fullName evidence="2">Uncharacterized protein</fullName>
    </submittedName>
</protein>
<sequence length="486" mass="55998">MTARVDTLLFKRRLKKELLLPLPPLYHCFSSCFFFKFVNVYIYIYLDLHLLLPIYLLPCSCSEGEVNLWEVLVMKDEYDAPLLSRGEFEAIKHDPLLILERGTKAIMSLRQEEAALRAERETIQLHLQDADKDGGFDSQRYREVMNATTELERDHRMLSVRCTDTELSNKRLAKVVDQLRQEKEALREELQTLKSTQSSLAKQHADTVNRMADFEKAAPEDAAKMKGLQDAIAKKIESLDLLTKEIVSITNKSASLQRKVEQLGCERLVLEAETLALEQTTTQQERTINYLQYESAQLNEAINKRKSELVEVKKQTAATLLELQLQLTRAEEELTRLNNTVANEKSLTGRQNIWQAKELHAKTEDLLAAHQEMAKERGEMKNELALVQEKVYRLKNNVLVVEKQNQLLNGTLQMLEEEDQLMKTTYNERKNEALEDMNKQSAIVRQLNAELEEARENLYLLNSKVCKTCRTAIFPSDLPDPSSRRG</sequence>